<dbReference type="EMBL" id="CP007217">
    <property type="protein sequence ID" value="AJR10578.1"/>
    <property type="molecule type" value="Genomic_DNA"/>
</dbReference>
<sequence>MNKKNTVFSSRLGFILSMMGVAIGAGNIWRFPRMVAQNGGGSFIILWLLFLLIWSIPLIIVELSLGKLTKKAPVGTLIRTAGPKAAWLGGFVVLVATCILGYYSNIVGWGFSYSFYALSGKISPGNNFPQLWANHCQSWMPLSCHCLALFLSYCVIRKGIVNGIESCNKILIPLFCICSLVLLARAVSLPNAWEGIRLLFVFNKESLSNYKVWIEALTQNAWDTGAGWGLLLVYAGFTSKRTSLVTNGTITAVTNNLISFLMAVIVFSACASLDSTEMLGLKEGVGASNIGMAFIYLPELFTRLPQAHLLSTVFSAIFFLAFSMAALSSMISMLFLLSQTLTEFGIKKHIAESSATIIAFLIGVPSALSLKFFDNQDTVWGIALILNGMIFIYAAISYGIPSLRKEVINSVPGDYKLKAYFDVLVKFLLPLEGALLLAWYFYEGALLPQGCWWNPFASYNILSLLMQWGLGAGALFLLNRRLYTRFYLNN</sequence>
<evidence type="ECO:0000256" key="5">
    <source>
        <dbReference type="ARBA" id="ARBA00023136"/>
    </source>
</evidence>
<keyword evidence="3 6" id="KW-0812">Transmembrane</keyword>
<feature type="transmembrane region" description="Helical" evidence="6">
    <location>
        <begin position="349"/>
        <end position="373"/>
    </location>
</feature>
<evidence type="ECO:0000256" key="3">
    <source>
        <dbReference type="ARBA" id="ARBA00022692"/>
    </source>
</evidence>
<name>A0A069ZVM2_CHLMR</name>
<dbReference type="SUPFAM" id="SSF161070">
    <property type="entry name" value="SNF-like"/>
    <property type="match status" value="1"/>
</dbReference>
<keyword evidence="5 6" id="KW-0472">Membrane</keyword>
<dbReference type="AlphaFoldDB" id="A0A069ZVM2"/>
<dbReference type="KEGG" id="cmm:NC80_02530"/>
<feature type="transmembrane region" description="Helical" evidence="6">
    <location>
        <begin position="457"/>
        <end position="478"/>
    </location>
</feature>
<dbReference type="PANTHER" id="PTHR42948">
    <property type="entry name" value="TRANSPORTER"/>
    <property type="match status" value="1"/>
</dbReference>
<dbReference type="PROSITE" id="PS50267">
    <property type="entry name" value="NA_NEUROTRAN_SYMP_3"/>
    <property type="match status" value="1"/>
</dbReference>
<accession>A0A069ZVM2</accession>
<dbReference type="STRING" id="83560.NC80_02530"/>
<dbReference type="InterPro" id="IPR037272">
    <property type="entry name" value="SNS_sf"/>
</dbReference>
<feature type="transmembrane region" description="Helical" evidence="6">
    <location>
        <begin position="420"/>
        <end position="442"/>
    </location>
</feature>
<feature type="transmembrane region" description="Helical" evidence="6">
    <location>
        <begin position="285"/>
        <end position="301"/>
    </location>
</feature>
<evidence type="ECO:0000313" key="8">
    <source>
        <dbReference type="Proteomes" id="UP000260363"/>
    </source>
</evidence>
<dbReference type="GeneID" id="1245862"/>
<dbReference type="Pfam" id="PF00209">
    <property type="entry name" value="SNF"/>
    <property type="match status" value="2"/>
</dbReference>
<evidence type="ECO:0000256" key="1">
    <source>
        <dbReference type="ARBA" id="ARBA00004141"/>
    </source>
</evidence>
<evidence type="ECO:0000256" key="2">
    <source>
        <dbReference type="ARBA" id="ARBA00022448"/>
    </source>
</evidence>
<dbReference type="NCBIfam" id="NF037979">
    <property type="entry name" value="Na_transp"/>
    <property type="match status" value="1"/>
</dbReference>
<feature type="transmembrane region" description="Helical" evidence="6">
    <location>
        <begin position="379"/>
        <end position="400"/>
    </location>
</feature>
<dbReference type="InterPro" id="IPR000175">
    <property type="entry name" value="Na/ntran_symport"/>
</dbReference>
<feature type="transmembrane region" description="Helical" evidence="6">
    <location>
        <begin position="168"/>
        <end position="187"/>
    </location>
</feature>
<organism evidence="7 8">
    <name type="scientific">Chlamydia muridarum</name>
    <dbReference type="NCBI Taxonomy" id="83560"/>
    <lineage>
        <taxon>Bacteria</taxon>
        <taxon>Pseudomonadati</taxon>
        <taxon>Chlamydiota</taxon>
        <taxon>Chlamydiia</taxon>
        <taxon>Chlamydiales</taxon>
        <taxon>Chlamydiaceae</taxon>
        <taxon>Chlamydia/Chlamydophila group</taxon>
        <taxon>Chlamydia</taxon>
    </lineage>
</organism>
<dbReference type="KEGG" id="cmx:DNC_02550"/>
<dbReference type="PANTHER" id="PTHR42948:SF1">
    <property type="entry name" value="TRANSPORTER"/>
    <property type="match status" value="1"/>
</dbReference>
<comment type="subcellular location">
    <subcellularLocation>
        <location evidence="1">Membrane</location>
        <topology evidence="1">Multi-pass membrane protein</topology>
    </subcellularLocation>
</comment>
<dbReference type="PRINTS" id="PR00176">
    <property type="entry name" value="NANEUSMPORT"/>
</dbReference>
<feature type="transmembrane region" description="Helical" evidence="6">
    <location>
        <begin position="43"/>
        <end position="65"/>
    </location>
</feature>
<feature type="transmembrane region" description="Helical" evidence="6">
    <location>
        <begin position="12"/>
        <end position="31"/>
    </location>
</feature>
<dbReference type="PATRIC" id="fig|83560.10.peg.516"/>
<protein>
    <submittedName>
        <fullName evidence="7">Na-dependent transporter</fullName>
    </submittedName>
</protein>
<feature type="transmembrane region" description="Helical" evidence="6">
    <location>
        <begin position="138"/>
        <end position="156"/>
    </location>
</feature>
<feature type="transmembrane region" description="Helical" evidence="6">
    <location>
        <begin position="253"/>
        <end position="273"/>
    </location>
</feature>
<proteinExistence type="predicted"/>
<dbReference type="GO" id="GO:0016020">
    <property type="term" value="C:membrane"/>
    <property type="evidence" value="ECO:0007669"/>
    <property type="project" value="UniProtKB-SubCell"/>
</dbReference>
<dbReference type="Proteomes" id="UP000260363">
    <property type="component" value="Chromosome"/>
</dbReference>
<dbReference type="CDD" id="cd10324">
    <property type="entry name" value="SLC6sbd"/>
    <property type="match status" value="1"/>
</dbReference>
<dbReference type="KEGG" id="cmg:NC81_02545"/>
<reference evidence="7 8" key="1">
    <citation type="submission" date="2014-02" db="EMBL/GenBank/DDBJ databases">
        <authorList>
            <person name="Chen C."/>
            <person name="Conrad T.A."/>
            <person name="Zhou Z."/>
            <person name="Lai Z."/>
            <person name="Zhong G."/>
        </authorList>
    </citation>
    <scope>NUCLEOTIDE SEQUENCE [LARGE SCALE GENOMIC DNA]</scope>
    <source>
        <strain evidence="7 8">Nigg3-28</strain>
    </source>
</reference>
<evidence type="ECO:0000313" key="7">
    <source>
        <dbReference type="EMBL" id="AJR10578.1"/>
    </source>
</evidence>
<evidence type="ECO:0000256" key="4">
    <source>
        <dbReference type="ARBA" id="ARBA00022989"/>
    </source>
</evidence>
<dbReference type="RefSeq" id="WP_010230624.1">
    <property type="nucleotide sequence ID" value="NZ_CP007217.1"/>
</dbReference>
<feature type="transmembrane region" description="Helical" evidence="6">
    <location>
        <begin position="85"/>
        <end position="103"/>
    </location>
</feature>
<keyword evidence="2" id="KW-0813">Transport</keyword>
<feature type="transmembrane region" description="Helical" evidence="6">
    <location>
        <begin position="313"/>
        <end position="337"/>
    </location>
</feature>
<keyword evidence="4 6" id="KW-1133">Transmembrane helix</keyword>
<gene>
    <name evidence="7" type="ORF">BD36_02715</name>
</gene>
<dbReference type="OMA" id="TIWFVSR"/>
<evidence type="ECO:0000256" key="6">
    <source>
        <dbReference type="SAM" id="Phobius"/>
    </source>
</evidence>